<protein>
    <recommendedName>
        <fullName evidence="4">Alpha/beta hydrolase</fullName>
    </recommendedName>
</protein>
<reference evidence="2 3" key="1">
    <citation type="submission" date="2014-07" db="EMBL/GenBank/DDBJ databases">
        <authorList>
            <person name="McCorrison J."/>
            <person name="Sanka R."/>
            <person name="Torralba M."/>
            <person name="Gillis M."/>
            <person name="Haft D.H."/>
            <person name="Methe B."/>
            <person name="Sutton G."/>
            <person name="Nelson K.E."/>
        </authorList>
    </citation>
    <scope>NUCLEOTIDE SEQUENCE [LARGE SCALE GENOMIC DNA]</scope>
    <source>
        <strain evidence="2 3">DNF00011</strain>
    </source>
</reference>
<dbReference type="InterPro" id="IPR029058">
    <property type="entry name" value="AB_hydrolase_fold"/>
</dbReference>
<comment type="caution">
    <text evidence="2">The sequence shown here is derived from an EMBL/GenBank/DDBJ whole genome shotgun (WGS) entry which is preliminary data.</text>
</comment>
<dbReference type="Proteomes" id="UP000053528">
    <property type="component" value="Unassembled WGS sequence"/>
</dbReference>
<organism evidence="2 3">
    <name type="scientific">Pseudoglutamicibacter albus DNF00011</name>
    <dbReference type="NCBI Taxonomy" id="1401063"/>
    <lineage>
        <taxon>Bacteria</taxon>
        <taxon>Bacillati</taxon>
        <taxon>Actinomycetota</taxon>
        <taxon>Actinomycetes</taxon>
        <taxon>Micrococcales</taxon>
        <taxon>Micrococcaceae</taxon>
        <taxon>Pseudoglutamicibacter</taxon>
    </lineage>
</organism>
<evidence type="ECO:0000313" key="3">
    <source>
        <dbReference type="Proteomes" id="UP000053528"/>
    </source>
</evidence>
<dbReference type="SUPFAM" id="SSF53474">
    <property type="entry name" value="alpha/beta-Hydrolases"/>
    <property type="match status" value="1"/>
</dbReference>
<name>A0A095YCH4_9MICC</name>
<accession>A0A095YCH4</accession>
<feature type="compositionally biased region" description="Gly residues" evidence="1">
    <location>
        <begin position="11"/>
        <end position="25"/>
    </location>
</feature>
<feature type="region of interest" description="Disordered" evidence="1">
    <location>
        <begin position="9"/>
        <end position="30"/>
    </location>
</feature>
<gene>
    <name evidence="2" type="ORF">HMPREF2128_06640</name>
</gene>
<proteinExistence type="predicted"/>
<evidence type="ECO:0008006" key="4">
    <source>
        <dbReference type="Google" id="ProtNLM"/>
    </source>
</evidence>
<dbReference type="Gene3D" id="3.40.50.1820">
    <property type="entry name" value="alpha/beta hydrolase"/>
    <property type="match status" value="1"/>
</dbReference>
<evidence type="ECO:0000313" key="2">
    <source>
        <dbReference type="EMBL" id="KGF20155.1"/>
    </source>
</evidence>
<dbReference type="AlphaFoldDB" id="A0A095YCH4"/>
<sequence>MTVVVASGLTVGNGPGGNDAGGNGAGRDHGMQVFGGGHSIEVVSGSLKLAAGEMRAYQPDWGRLSRACSDVPEGKGLQGDEYLEIFRALQQVREAARKASEQMMHSSASVDKLEQSLSRAAENYEQAESQNLSTIGYADTDASVGAVINMMQAMPEWREEMALLAFAIYSPGLLGMKLRNEMNAAEMKKVGARTVRTLFSVLFDFAPNIVVAGKEEVSTMRTDATKLTTWIEHQQLAGEGHGSIMVSKAVTSSGEHRWIVTIPGTNMSGGSTWGLRRMAQAFDNNTDDVRNAVEAALKEAGAKPGDGVYLNGHSQGGTHSLNLAHDQEFKEQYKLKGTFTAGAPHGDDDPPTDAPQLMLIDPDDAIPALGATAPLKVSPNRVAVFSKSRDRVASSKPDLLGSDHGSHNYLDHARVADGVQDTALSDIKKQMELDDLKITETYRFKTSNGSKVRLPPLIPPPTVLRPLRIRF</sequence>
<dbReference type="EMBL" id="JRNH01000021">
    <property type="protein sequence ID" value="KGF20155.1"/>
    <property type="molecule type" value="Genomic_DNA"/>
</dbReference>
<evidence type="ECO:0000256" key="1">
    <source>
        <dbReference type="SAM" id="MobiDB-lite"/>
    </source>
</evidence>